<evidence type="ECO:0008006" key="15">
    <source>
        <dbReference type="Google" id="ProtNLM"/>
    </source>
</evidence>
<feature type="domain" description="Disease resistance N-terminal" evidence="10">
    <location>
        <begin position="45"/>
        <end position="128"/>
    </location>
</feature>
<evidence type="ECO:0000256" key="4">
    <source>
        <dbReference type="ARBA" id="ARBA00022741"/>
    </source>
</evidence>
<dbReference type="Gene3D" id="1.10.8.430">
    <property type="entry name" value="Helical domain of apoptotic protease-activating factors"/>
    <property type="match status" value="1"/>
</dbReference>
<dbReference type="InterPro" id="IPR032675">
    <property type="entry name" value="LRR_dom_sf"/>
</dbReference>
<dbReference type="InterPro" id="IPR036388">
    <property type="entry name" value="WH-like_DNA-bd_sf"/>
</dbReference>
<dbReference type="SUPFAM" id="SSF52540">
    <property type="entry name" value="P-loop containing nucleoside triphosphate hydrolases"/>
    <property type="match status" value="1"/>
</dbReference>
<dbReference type="PANTHER" id="PTHR23155:SF1094">
    <property type="entry name" value="OS11G0686400 PROTEIN"/>
    <property type="match status" value="1"/>
</dbReference>
<dbReference type="Gene3D" id="1.10.10.10">
    <property type="entry name" value="Winged helix-like DNA-binding domain superfamily/Winged helix DNA-binding domain"/>
    <property type="match status" value="1"/>
</dbReference>
<dbReference type="Gene3D" id="1.20.5.4130">
    <property type="match status" value="1"/>
</dbReference>
<dbReference type="Proteomes" id="UP000032180">
    <property type="component" value="Chromosome 11"/>
</dbReference>
<reference evidence="13 14" key="1">
    <citation type="submission" date="2012-08" db="EMBL/GenBank/DDBJ databases">
        <title>Oryza genome evolution.</title>
        <authorList>
            <person name="Wing R.A."/>
        </authorList>
    </citation>
    <scope>NUCLEOTIDE SEQUENCE</scope>
</reference>
<feature type="domain" description="Disease resistance protein winged helix" evidence="11">
    <location>
        <begin position="472"/>
        <end position="543"/>
    </location>
</feature>
<dbReference type="Pfam" id="PF05678">
    <property type="entry name" value="VQ"/>
    <property type="match status" value="1"/>
</dbReference>
<organism evidence="13 14">
    <name type="scientific">Leersia perrieri</name>
    <dbReference type="NCBI Taxonomy" id="77586"/>
    <lineage>
        <taxon>Eukaryota</taxon>
        <taxon>Viridiplantae</taxon>
        <taxon>Streptophyta</taxon>
        <taxon>Embryophyta</taxon>
        <taxon>Tracheophyta</taxon>
        <taxon>Spermatophyta</taxon>
        <taxon>Magnoliopsida</taxon>
        <taxon>Liliopsida</taxon>
        <taxon>Poales</taxon>
        <taxon>Poaceae</taxon>
        <taxon>BOP clade</taxon>
        <taxon>Oryzoideae</taxon>
        <taxon>Oryzeae</taxon>
        <taxon>Oryzinae</taxon>
        <taxon>Leersia</taxon>
    </lineage>
</organism>
<dbReference type="InterPro" id="IPR008889">
    <property type="entry name" value="VQ"/>
</dbReference>
<evidence type="ECO:0000256" key="5">
    <source>
        <dbReference type="ARBA" id="ARBA00022821"/>
    </source>
</evidence>
<evidence type="ECO:0000256" key="6">
    <source>
        <dbReference type="ARBA" id="ARBA00023054"/>
    </source>
</evidence>
<dbReference type="FunFam" id="1.10.10.10:FF:000322">
    <property type="entry name" value="Probable disease resistance protein At1g63360"/>
    <property type="match status" value="1"/>
</dbReference>
<reference evidence="14" key="2">
    <citation type="submission" date="2013-12" db="EMBL/GenBank/DDBJ databases">
        <authorList>
            <person name="Yu Y."/>
            <person name="Lee S."/>
            <person name="de Baynast K."/>
            <person name="Wissotski M."/>
            <person name="Liu L."/>
            <person name="Talag J."/>
            <person name="Goicoechea J."/>
            <person name="Angelova A."/>
            <person name="Jetty R."/>
            <person name="Kudrna D."/>
            <person name="Golser W."/>
            <person name="Rivera L."/>
            <person name="Zhang J."/>
            <person name="Wing R."/>
        </authorList>
    </citation>
    <scope>NUCLEOTIDE SEQUENCE</scope>
</reference>
<feature type="compositionally biased region" description="Polar residues" evidence="7">
    <location>
        <begin position="1105"/>
        <end position="1119"/>
    </location>
</feature>
<evidence type="ECO:0000256" key="3">
    <source>
        <dbReference type="ARBA" id="ARBA00022737"/>
    </source>
</evidence>
<evidence type="ECO:0000259" key="11">
    <source>
        <dbReference type="Pfam" id="PF23559"/>
    </source>
</evidence>
<keyword evidence="6" id="KW-0175">Coiled coil</keyword>
<evidence type="ECO:0000256" key="7">
    <source>
        <dbReference type="SAM" id="MobiDB-lite"/>
    </source>
</evidence>
<dbReference type="InterPro" id="IPR055414">
    <property type="entry name" value="LRR_R13L4/SHOC2-like"/>
</dbReference>
<dbReference type="Pfam" id="PF23559">
    <property type="entry name" value="WHD_DRP"/>
    <property type="match status" value="1"/>
</dbReference>
<feature type="domain" description="NB-ARC" evidence="8">
    <location>
        <begin position="216"/>
        <end position="385"/>
    </location>
</feature>
<dbReference type="AlphaFoldDB" id="A0A0D9XVD8"/>
<feature type="compositionally biased region" description="Polar residues" evidence="7">
    <location>
        <begin position="1040"/>
        <end position="1058"/>
    </location>
</feature>
<dbReference type="Pfam" id="PF23598">
    <property type="entry name" value="LRR_14"/>
    <property type="match status" value="1"/>
</dbReference>
<dbReference type="Gene3D" id="3.40.50.300">
    <property type="entry name" value="P-loop containing nucleotide triphosphate hydrolases"/>
    <property type="match status" value="1"/>
</dbReference>
<evidence type="ECO:0000259" key="10">
    <source>
        <dbReference type="Pfam" id="PF18052"/>
    </source>
</evidence>
<comment type="similarity">
    <text evidence="1">Belongs to the disease resistance NB-LRR family.</text>
</comment>
<dbReference type="InterPro" id="IPR027417">
    <property type="entry name" value="P-loop_NTPase"/>
</dbReference>
<evidence type="ECO:0000256" key="2">
    <source>
        <dbReference type="ARBA" id="ARBA00022614"/>
    </source>
</evidence>
<dbReference type="Gramene" id="LPERR11G19450.1">
    <property type="protein sequence ID" value="LPERR11G19450.1"/>
    <property type="gene ID" value="LPERR11G19450"/>
</dbReference>
<dbReference type="InterPro" id="IPR041118">
    <property type="entry name" value="Rx_N"/>
</dbReference>
<dbReference type="Gene3D" id="3.80.10.10">
    <property type="entry name" value="Ribonuclease Inhibitor"/>
    <property type="match status" value="1"/>
</dbReference>
<dbReference type="GO" id="GO:0002758">
    <property type="term" value="P:innate immune response-activating signaling pathway"/>
    <property type="evidence" value="ECO:0007669"/>
    <property type="project" value="UniProtKB-ARBA"/>
</dbReference>
<dbReference type="InterPro" id="IPR044974">
    <property type="entry name" value="Disease_R_plants"/>
</dbReference>
<accession>A0A0D9XVD8</accession>
<reference evidence="13" key="3">
    <citation type="submission" date="2015-04" db="UniProtKB">
        <authorList>
            <consortium name="EnsemblPlants"/>
        </authorList>
    </citation>
    <scope>IDENTIFICATION</scope>
</reference>
<dbReference type="InterPro" id="IPR042197">
    <property type="entry name" value="Apaf_helical"/>
</dbReference>
<dbReference type="EnsemblPlants" id="LPERR11G19450.1">
    <property type="protein sequence ID" value="LPERR11G19450.1"/>
    <property type="gene ID" value="LPERR11G19450"/>
</dbReference>
<dbReference type="InterPro" id="IPR002182">
    <property type="entry name" value="NB-ARC"/>
</dbReference>
<dbReference type="GO" id="GO:0009626">
    <property type="term" value="P:plant-type hypersensitive response"/>
    <property type="evidence" value="ECO:0007669"/>
    <property type="project" value="UniProtKB-ARBA"/>
</dbReference>
<feature type="domain" description="Disease resistance R13L4/SHOC-2-like LRR" evidence="12">
    <location>
        <begin position="561"/>
        <end position="926"/>
    </location>
</feature>
<feature type="region of interest" description="Disordered" evidence="7">
    <location>
        <begin position="1040"/>
        <end position="1146"/>
    </location>
</feature>
<dbReference type="Pfam" id="PF18052">
    <property type="entry name" value="Rx_N"/>
    <property type="match status" value="1"/>
</dbReference>
<dbReference type="eggNOG" id="KOG4658">
    <property type="taxonomic scope" value="Eukaryota"/>
</dbReference>
<dbReference type="GO" id="GO:0043531">
    <property type="term" value="F:ADP binding"/>
    <property type="evidence" value="ECO:0007669"/>
    <property type="project" value="InterPro"/>
</dbReference>
<sequence>MQMMQPPSLPTGQQPTNPIKEATLLICLERRISMEGAMLNLPARMEELLHHHGSLLPKGAEDEIPLIKQDLQQIISILHGNMKPKLEDHAMVVRCWMKEVRELSYDIEDCIDQYEYAAATGYRSGSSKVRHRKFSLRLGKKKTPHLPEKLKQRLWMANKMREFSLRSQEAIQRHAMYNLGDIANTALLSSSSALSWHPEPDRKKSGNKKSVNVGMDTSMNKIIDWLTDGEEKLKVVSIVGVAGVGKTTLANELYRKIRWQFECRAFVRTSEKTDMRRILISMLSQVCPHQPPENWKVHSLISSIRTHLQDKRYLIIIEDLWATSTWDIIKCALPESNSSSRILTMTEIEDLALQSCSYDSKYIFKMKPLCEDDSRNLFFNTVFGSRSNCPAELSEVSYDIVRKCGGLPLAVVTIASLLASQLEKREQWDYINKTLGHSLMANPNLEGMKQLLSLCYNNLPQHLKACMLYLSMYQEDFIIWKDDLVNQWIAEGFICAIERDDKEEISKAYFDELLGRKLIQPVLINDNDEVLSCVVHHVVLNFITFKSIEENFIIAIDHSQAITRFADKCVPFIIEFQLLKVLILHFRGDEDCIISFDLTKISELVRLRYLKIISNVTLKLPTHMEGLKYLETLKIDGKIDGVPSDIIHLPRLFHLSLPAKTVLPSGIAHMTSLHTFGYFDLSCNSTENMQSLGQMTNLRDLELAYSGSIHSDILKENMQCLGSILGKLSNLKSITLSRPGSSYANTLHVSANVLSSLSSPSALLQRLELLTNFCIFYSLPKWTGQLGNLRILKIGVKEVTTNDVDALRELLTLTVLSLYVHTKPAERIIFDKAGFSVLRYFKFRCSVPWLKFETGAMSNLRKLKLGFDVHRADQHDTIPVGIEHLLGLEEISAKIRVSCTSDDLCRRFAESALTNAIRMHPGRPSLNIRCVDWTFGDKDDDNVGTREEELGTLLKRVSEDGSNEVSEVLQKDPREGTHKYVDSSTQKTIETYTKDNISSMTAHRDISSTTVQVVMTLQKRRHVMKDGSNEKTIETYTKDNMSSMTAHRDVSSTTVQQDLEQEPASNRPAAAAAHLGGGGAGESPLPSPHGAKGVLPPAMRKRTRAQTTVLTTDTSNFRTKVQEFTGIHHSLPFTSSPSPPPPPATP</sequence>
<protein>
    <recommendedName>
        <fullName evidence="15">NB-ARC domain-containing protein</fullName>
    </recommendedName>
</protein>
<feature type="compositionally biased region" description="Pro residues" evidence="7">
    <location>
        <begin position="1137"/>
        <end position="1146"/>
    </location>
</feature>
<keyword evidence="3" id="KW-0677">Repeat</keyword>
<dbReference type="PRINTS" id="PR00364">
    <property type="entry name" value="DISEASERSIST"/>
</dbReference>
<keyword evidence="5" id="KW-0611">Plant defense</keyword>
<name>A0A0D9XVD8_9ORYZ</name>
<feature type="domain" description="VQ" evidence="9">
    <location>
        <begin position="1104"/>
        <end position="1128"/>
    </location>
</feature>
<dbReference type="PANTHER" id="PTHR23155">
    <property type="entry name" value="DISEASE RESISTANCE PROTEIN RP"/>
    <property type="match status" value="1"/>
</dbReference>
<evidence type="ECO:0000259" key="9">
    <source>
        <dbReference type="Pfam" id="PF05678"/>
    </source>
</evidence>
<dbReference type="GO" id="GO:0042742">
    <property type="term" value="P:defense response to bacterium"/>
    <property type="evidence" value="ECO:0007669"/>
    <property type="project" value="UniProtKB-ARBA"/>
</dbReference>
<keyword evidence="4" id="KW-0547">Nucleotide-binding</keyword>
<dbReference type="InterPro" id="IPR058922">
    <property type="entry name" value="WHD_DRP"/>
</dbReference>
<proteinExistence type="inferred from homology"/>
<evidence type="ECO:0000313" key="14">
    <source>
        <dbReference type="Proteomes" id="UP000032180"/>
    </source>
</evidence>
<evidence type="ECO:0000256" key="1">
    <source>
        <dbReference type="ARBA" id="ARBA00008894"/>
    </source>
</evidence>
<keyword evidence="2" id="KW-0433">Leucine-rich repeat</keyword>
<evidence type="ECO:0000313" key="13">
    <source>
        <dbReference type="EnsemblPlants" id="LPERR11G19450.1"/>
    </source>
</evidence>
<keyword evidence="14" id="KW-1185">Reference proteome</keyword>
<dbReference type="STRING" id="77586.A0A0D9XVD8"/>
<dbReference type="Pfam" id="PF00931">
    <property type="entry name" value="NB-ARC"/>
    <property type="match status" value="1"/>
</dbReference>
<evidence type="ECO:0000259" key="8">
    <source>
        <dbReference type="Pfam" id="PF00931"/>
    </source>
</evidence>
<evidence type="ECO:0000259" key="12">
    <source>
        <dbReference type="Pfam" id="PF23598"/>
    </source>
</evidence>
<dbReference type="SUPFAM" id="SSF52058">
    <property type="entry name" value="L domain-like"/>
    <property type="match status" value="1"/>
</dbReference>